<evidence type="ECO:0000313" key="8">
    <source>
        <dbReference type="EMBL" id="RKD15050.1"/>
    </source>
</evidence>
<evidence type="ECO:0000256" key="3">
    <source>
        <dbReference type="ARBA" id="ARBA00011881"/>
    </source>
</evidence>
<evidence type="ECO:0000256" key="1">
    <source>
        <dbReference type="ARBA" id="ARBA00001946"/>
    </source>
</evidence>
<evidence type="ECO:0000256" key="7">
    <source>
        <dbReference type="PIRSR" id="PIRSR006118-2"/>
    </source>
</evidence>
<evidence type="ECO:0000313" key="9">
    <source>
        <dbReference type="Proteomes" id="UP000283433"/>
    </source>
</evidence>
<dbReference type="InterPro" id="IPR036412">
    <property type="entry name" value="HAD-like_sf"/>
</dbReference>
<name>A0A419S503_9SPHI</name>
<dbReference type="RefSeq" id="WP_120181916.1">
    <property type="nucleotide sequence ID" value="NZ_CBINCU010000003.1"/>
</dbReference>
<comment type="subunit">
    <text evidence="3">Homotetramer.</text>
</comment>
<evidence type="ECO:0000256" key="2">
    <source>
        <dbReference type="ARBA" id="ARBA00005893"/>
    </source>
</evidence>
<dbReference type="InterPro" id="IPR023214">
    <property type="entry name" value="HAD_sf"/>
</dbReference>
<dbReference type="NCBIfam" id="TIGR01662">
    <property type="entry name" value="HAD-SF-IIIA"/>
    <property type="match status" value="1"/>
</dbReference>
<dbReference type="SFLD" id="SFLDS00003">
    <property type="entry name" value="Haloacid_Dehalogenase"/>
    <property type="match status" value="1"/>
</dbReference>
<evidence type="ECO:0000256" key="6">
    <source>
        <dbReference type="ARBA" id="ARBA00022842"/>
    </source>
</evidence>
<dbReference type="InterPro" id="IPR050793">
    <property type="entry name" value="CMP-NeuNAc_synthase"/>
</dbReference>
<feature type="binding site" evidence="7">
    <location>
        <position position="16"/>
    </location>
    <ligand>
        <name>substrate</name>
    </ligand>
</feature>
<keyword evidence="9" id="KW-1185">Reference proteome</keyword>
<dbReference type="InterPro" id="IPR006549">
    <property type="entry name" value="HAD-SF_hydro_IIIA"/>
</dbReference>
<dbReference type="SFLD" id="SFLDG01138">
    <property type="entry name" value="C1.6.2:_Deoxy-d-mannose-octulo"/>
    <property type="match status" value="1"/>
</dbReference>
<keyword evidence="6 7" id="KW-0460">Magnesium</keyword>
<keyword evidence="5" id="KW-0378">Hydrolase</keyword>
<dbReference type="GO" id="GO:0046872">
    <property type="term" value="F:metal ion binding"/>
    <property type="evidence" value="ECO:0007669"/>
    <property type="project" value="UniProtKB-KW"/>
</dbReference>
<dbReference type="PANTHER" id="PTHR21485:SF3">
    <property type="entry name" value="N-ACYLNEURAMINATE CYTIDYLYLTRANSFERASE"/>
    <property type="match status" value="1"/>
</dbReference>
<dbReference type="Pfam" id="PF08282">
    <property type="entry name" value="Hydrolase_3"/>
    <property type="match status" value="1"/>
</dbReference>
<evidence type="ECO:0000256" key="4">
    <source>
        <dbReference type="ARBA" id="ARBA00022723"/>
    </source>
</evidence>
<evidence type="ECO:0000256" key="5">
    <source>
        <dbReference type="ARBA" id="ARBA00022801"/>
    </source>
</evidence>
<comment type="cofactor">
    <cofactor evidence="1 7">
        <name>Mg(2+)</name>
        <dbReference type="ChEBI" id="CHEBI:18420"/>
    </cofactor>
</comment>
<dbReference type="GO" id="GO:0008781">
    <property type="term" value="F:N-acylneuraminate cytidylyltransferase activity"/>
    <property type="evidence" value="ECO:0007669"/>
    <property type="project" value="TreeGrafter"/>
</dbReference>
<comment type="similarity">
    <text evidence="2">Belongs to the KdsC family.</text>
</comment>
<dbReference type="FunFam" id="3.40.50.1000:FF:000029">
    <property type="entry name" value="3-deoxy-D-manno-octulosonate 8-phosphate phosphatase KdsC"/>
    <property type="match status" value="1"/>
</dbReference>
<dbReference type="AlphaFoldDB" id="A0A419S503"/>
<dbReference type="OrthoDB" id="9805604at2"/>
<feature type="binding site" evidence="7">
    <location>
        <position position="14"/>
    </location>
    <ligand>
        <name>Mg(2+)</name>
        <dbReference type="ChEBI" id="CHEBI:18420"/>
    </ligand>
</feature>
<organism evidence="8 9">
    <name type="scientific">Pelobium manganitolerans</name>
    <dbReference type="NCBI Taxonomy" id="1842495"/>
    <lineage>
        <taxon>Bacteria</taxon>
        <taxon>Pseudomonadati</taxon>
        <taxon>Bacteroidota</taxon>
        <taxon>Sphingobacteriia</taxon>
        <taxon>Sphingobacteriales</taxon>
        <taxon>Sphingobacteriaceae</taxon>
        <taxon>Pelobium</taxon>
    </lineage>
</organism>
<dbReference type="InterPro" id="IPR010023">
    <property type="entry name" value="KdsC_fam"/>
</dbReference>
<proteinExistence type="inferred from homology"/>
<dbReference type="EMBL" id="MBTA01000025">
    <property type="protein sequence ID" value="RKD15050.1"/>
    <property type="molecule type" value="Genomic_DNA"/>
</dbReference>
<dbReference type="NCBIfam" id="TIGR01670">
    <property type="entry name" value="KdsC-phosphatas"/>
    <property type="match status" value="1"/>
</dbReference>
<dbReference type="PIRSF" id="PIRSF006118">
    <property type="entry name" value="KDO8-P_Ptase"/>
    <property type="match status" value="1"/>
</dbReference>
<reference evidence="8 9" key="1">
    <citation type="submission" date="2016-07" db="EMBL/GenBank/DDBJ databases">
        <title>Genome of Pelobium manganitolerans.</title>
        <authorList>
            <person name="Wu S."/>
            <person name="Wang G."/>
        </authorList>
    </citation>
    <scope>NUCLEOTIDE SEQUENCE [LARGE SCALE GENOMIC DNA]</scope>
    <source>
        <strain evidence="8 9">YS-25</strain>
    </source>
</reference>
<dbReference type="PANTHER" id="PTHR21485">
    <property type="entry name" value="HAD SUPERFAMILY MEMBERS CMAS AND KDSC"/>
    <property type="match status" value="1"/>
</dbReference>
<dbReference type="SUPFAM" id="SSF56784">
    <property type="entry name" value="HAD-like"/>
    <property type="match status" value="1"/>
</dbReference>
<sequence length="175" mass="19298">MLDRLKDITTFVFDVDGVLTNGNILVTETGEQLRQFNIKDGFAMQLAIKKGYRIGVITGAKTEAVKMRLQGLGVQDIYLNASYKMPLFQQFLAKHQLKASEVLYVGDDLPDQEIMEMVSIAVAPADAVQEIKDVSHYISPNNGGACVVREVIEKVLKVQGKWNIQHASADDGSAK</sequence>
<feature type="binding site" evidence="7">
    <location>
        <position position="107"/>
    </location>
    <ligand>
        <name>Mg(2+)</name>
        <dbReference type="ChEBI" id="CHEBI:18420"/>
    </ligand>
</feature>
<keyword evidence="4 7" id="KW-0479">Metal-binding</keyword>
<comment type="caution">
    <text evidence="8">The sequence shown here is derived from an EMBL/GenBank/DDBJ whole genome shotgun (WGS) entry which is preliminary data.</text>
</comment>
<dbReference type="Gene3D" id="3.40.50.1000">
    <property type="entry name" value="HAD superfamily/HAD-like"/>
    <property type="match status" value="1"/>
</dbReference>
<protein>
    <submittedName>
        <fullName evidence="8">3-deoxy-D-manno-octulosonate 8-phosphate phosphatase</fullName>
    </submittedName>
</protein>
<dbReference type="GO" id="GO:0016788">
    <property type="term" value="F:hydrolase activity, acting on ester bonds"/>
    <property type="evidence" value="ECO:0007669"/>
    <property type="project" value="InterPro"/>
</dbReference>
<dbReference type="SFLD" id="SFLDG01136">
    <property type="entry name" value="C1.6:_Phosphoserine_Phosphatas"/>
    <property type="match status" value="1"/>
</dbReference>
<accession>A0A419S503</accession>
<dbReference type="Proteomes" id="UP000283433">
    <property type="component" value="Unassembled WGS sequence"/>
</dbReference>
<gene>
    <name evidence="8" type="ORF">BCY91_05845</name>
</gene>